<dbReference type="AlphaFoldDB" id="A0AAN7W420"/>
<evidence type="ECO:0000313" key="2">
    <source>
        <dbReference type="Proteomes" id="UP001310594"/>
    </source>
</evidence>
<reference evidence="1" key="1">
    <citation type="submission" date="2023-08" db="EMBL/GenBank/DDBJ databases">
        <title>Black Yeasts Isolated from many extreme environments.</title>
        <authorList>
            <person name="Coleine C."/>
            <person name="Stajich J.E."/>
            <person name="Selbmann L."/>
        </authorList>
    </citation>
    <scope>NUCLEOTIDE SEQUENCE</scope>
    <source>
        <strain evidence="1">CCFEE 5810</strain>
    </source>
</reference>
<proteinExistence type="predicted"/>
<name>A0AAN7W420_9PEZI</name>
<evidence type="ECO:0000313" key="1">
    <source>
        <dbReference type="EMBL" id="KAK5696584.1"/>
    </source>
</evidence>
<dbReference type="EMBL" id="JAVRQU010000012">
    <property type="protein sequence ID" value="KAK5696584.1"/>
    <property type="molecule type" value="Genomic_DNA"/>
</dbReference>
<comment type="caution">
    <text evidence="1">The sequence shown here is derived from an EMBL/GenBank/DDBJ whole genome shotgun (WGS) entry which is preliminary data.</text>
</comment>
<protein>
    <submittedName>
        <fullName evidence="1">Uncharacterized protein</fullName>
    </submittedName>
</protein>
<accession>A0AAN7W420</accession>
<dbReference type="InterPro" id="IPR038883">
    <property type="entry name" value="AN11006-like"/>
</dbReference>
<dbReference type="Proteomes" id="UP001310594">
    <property type="component" value="Unassembled WGS sequence"/>
</dbReference>
<gene>
    <name evidence="1" type="ORF">LTR97_007887</name>
</gene>
<dbReference type="PANTHER" id="PTHR42085:SF1">
    <property type="entry name" value="F-BOX DOMAIN-CONTAINING PROTEIN"/>
    <property type="match status" value="1"/>
</dbReference>
<organism evidence="1 2">
    <name type="scientific">Elasticomyces elasticus</name>
    <dbReference type="NCBI Taxonomy" id="574655"/>
    <lineage>
        <taxon>Eukaryota</taxon>
        <taxon>Fungi</taxon>
        <taxon>Dikarya</taxon>
        <taxon>Ascomycota</taxon>
        <taxon>Pezizomycotina</taxon>
        <taxon>Dothideomycetes</taxon>
        <taxon>Dothideomycetidae</taxon>
        <taxon>Mycosphaerellales</taxon>
        <taxon>Teratosphaeriaceae</taxon>
        <taxon>Elasticomyces</taxon>
    </lineage>
</organism>
<dbReference type="PANTHER" id="PTHR42085">
    <property type="entry name" value="F-BOX DOMAIN-CONTAINING PROTEIN"/>
    <property type="match status" value="1"/>
</dbReference>
<sequence length="258" mass="28745">MENSPLSKIPPELRNQIYELVLTYPDSIKCIVEESRLGGSGTTCKAYFRLRHPLGMIETCKAIHNESSQLVSSCNTIEICRGYAVGSRFLNDLHLYVSAVSSAIGRKNARLVKAVMFDTEIAFMDGGLVADSELDFKDELLQLRRAVKLSSLFFPQSKMSACLHVEACIAAPEGDDIWTVSKYLRRLFLDHTADSLNTLAVELEQAATGKRLESEQGTISHLVTEEARDIAAILRRTGMRLDSHKLEFSGAMEEELRT</sequence>